<evidence type="ECO:0000313" key="2">
    <source>
        <dbReference type="Proteomes" id="UP001274896"/>
    </source>
</evidence>
<sequence>MAPVTGKIGKHKDLSEFGKGQIVMSRRLDQSICSSCGVFPVCS</sequence>
<reference evidence="1" key="1">
    <citation type="submission" date="2023-06" db="EMBL/GenBank/DDBJ databases">
        <title>Male Hemibagrus guttatus genome.</title>
        <authorList>
            <person name="Bian C."/>
        </authorList>
    </citation>
    <scope>NUCLEOTIDE SEQUENCE</scope>
    <source>
        <strain evidence="1">Male_cb2023</strain>
        <tissue evidence="1">Muscle</tissue>
    </source>
</reference>
<protein>
    <submittedName>
        <fullName evidence="1">Uncharacterized protein</fullName>
    </submittedName>
</protein>
<dbReference type="EMBL" id="JAUCMX010000009">
    <property type="protein sequence ID" value="KAK3535531.1"/>
    <property type="molecule type" value="Genomic_DNA"/>
</dbReference>
<feature type="non-terminal residue" evidence="1">
    <location>
        <position position="1"/>
    </location>
</feature>
<organism evidence="1 2">
    <name type="scientific">Hemibagrus guttatus</name>
    <dbReference type="NCBI Taxonomy" id="175788"/>
    <lineage>
        <taxon>Eukaryota</taxon>
        <taxon>Metazoa</taxon>
        <taxon>Chordata</taxon>
        <taxon>Craniata</taxon>
        <taxon>Vertebrata</taxon>
        <taxon>Euteleostomi</taxon>
        <taxon>Actinopterygii</taxon>
        <taxon>Neopterygii</taxon>
        <taxon>Teleostei</taxon>
        <taxon>Ostariophysi</taxon>
        <taxon>Siluriformes</taxon>
        <taxon>Bagridae</taxon>
        <taxon>Hemibagrus</taxon>
    </lineage>
</organism>
<name>A0AAE0V5C9_9TELE</name>
<comment type="caution">
    <text evidence="1">The sequence shown here is derived from an EMBL/GenBank/DDBJ whole genome shotgun (WGS) entry which is preliminary data.</text>
</comment>
<proteinExistence type="predicted"/>
<dbReference type="Proteomes" id="UP001274896">
    <property type="component" value="Unassembled WGS sequence"/>
</dbReference>
<dbReference type="AlphaFoldDB" id="A0AAE0V5C9"/>
<gene>
    <name evidence="1" type="ORF">QTP70_016799</name>
</gene>
<accession>A0AAE0V5C9</accession>
<evidence type="ECO:0000313" key="1">
    <source>
        <dbReference type="EMBL" id="KAK3535531.1"/>
    </source>
</evidence>
<keyword evidence="2" id="KW-1185">Reference proteome</keyword>